<dbReference type="Gene3D" id="3.30.390.30">
    <property type="match status" value="1"/>
</dbReference>
<sequence length="477" mass="53024">MRKNSTSICKMDMKFTFVVVGGGIAGISCVESLHFWSENEKILLITPSSVVKVAKSAINITRNLVDLDVGETDVQSVFKNNDRIEIVTDFVTGLNYKDRTITTGKNLKILFDKLCICAGAQPNLIDESNPFVLGIRDTESVFEFQKRIAKARKIIVVGNGGIASEIIHEVKGVEKIWVVRDEHITKTFLDPGASEFLISGLGKNNKEERSFIRRLKYEVNKKDGGKKEVTSPALGPDWHSEFELKGANETEGVKVEYGTFVASITMNKSGEWPVTVILDNGNSYEADFVVSATGVIPNSKIFAEGNEGLKIAADGGIVVDEKMETSLRDVFAAGDVCTSGWNEAQHWHQMRLWGQARQMGMYAAKCMVASLKNEPVCQDFCFEIFTHVTKLFGFKVILLGLFNGQKLGNEYEILLRVTKGNEYVKLVLKDGRMQGAILIGETDLEEMCENLILNQLDLTPFGDDLLNPDIDIEDYFD</sequence>
<evidence type="ECO:0000259" key="8">
    <source>
        <dbReference type="Pfam" id="PF18267"/>
    </source>
</evidence>
<dbReference type="EMBL" id="JARGDH010000003">
    <property type="protein sequence ID" value="KAL0273687.1"/>
    <property type="molecule type" value="Genomic_DNA"/>
</dbReference>
<dbReference type="Pfam" id="PF18267">
    <property type="entry name" value="Rubredoxin_C"/>
    <property type="match status" value="1"/>
</dbReference>
<dbReference type="Gene3D" id="3.50.50.60">
    <property type="entry name" value="FAD/NAD(P)-binding domain"/>
    <property type="match status" value="3"/>
</dbReference>
<keyword evidence="4" id="KW-0285">Flavoprotein</keyword>
<dbReference type="AlphaFoldDB" id="A0AAW2HUM6"/>
<dbReference type="InterPro" id="IPR041575">
    <property type="entry name" value="Rubredoxin_C"/>
</dbReference>
<evidence type="ECO:0000313" key="9">
    <source>
        <dbReference type="EMBL" id="KAL0273687.1"/>
    </source>
</evidence>
<feature type="domain" description="NADH-rubredoxin oxidoreductase C-terminal" evidence="8">
    <location>
        <begin position="390"/>
        <end position="454"/>
    </location>
</feature>
<dbReference type="InterPro" id="IPR050260">
    <property type="entry name" value="FAD-bd_OxRdtase"/>
</dbReference>
<feature type="domain" description="FAD/NAD(P)-binding" evidence="7">
    <location>
        <begin position="246"/>
        <end position="359"/>
    </location>
</feature>
<accession>A0AAW2HUM6</accession>
<organism evidence="9">
    <name type="scientific">Menopon gallinae</name>
    <name type="common">poultry shaft louse</name>
    <dbReference type="NCBI Taxonomy" id="328185"/>
    <lineage>
        <taxon>Eukaryota</taxon>
        <taxon>Metazoa</taxon>
        <taxon>Ecdysozoa</taxon>
        <taxon>Arthropoda</taxon>
        <taxon>Hexapoda</taxon>
        <taxon>Insecta</taxon>
        <taxon>Pterygota</taxon>
        <taxon>Neoptera</taxon>
        <taxon>Paraneoptera</taxon>
        <taxon>Psocodea</taxon>
        <taxon>Troctomorpha</taxon>
        <taxon>Phthiraptera</taxon>
        <taxon>Amblycera</taxon>
        <taxon>Menoponidae</taxon>
        <taxon>Menopon</taxon>
    </lineage>
</organism>
<dbReference type="PANTHER" id="PTHR43429:SF2">
    <property type="entry name" value="PYRIDINE NUCLEOTIDE-DISULFIDE OXIDOREDUCTASE DOMAIN-CONTAINING PROTEIN 1"/>
    <property type="match status" value="1"/>
</dbReference>
<evidence type="ECO:0000256" key="2">
    <source>
        <dbReference type="ARBA" id="ARBA00008147"/>
    </source>
</evidence>
<dbReference type="InterPro" id="IPR016156">
    <property type="entry name" value="FAD/NAD-linked_Rdtase_dimer_sf"/>
</dbReference>
<dbReference type="GO" id="GO:0016491">
    <property type="term" value="F:oxidoreductase activity"/>
    <property type="evidence" value="ECO:0007669"/>
    <property type="project" value="UniProtKB-KW"/>
</dbReference>
<reference evidence="9" key="1">
    <citation type="journal article" date="2024" name="Gigascience">
        <title>Chromosome-level genome of the poultry shaft louse Menopon gallinae provides insight into the host-switching and adaptive evolution of parasitic lice.</title>
        <authorList>
            <person name="Xu Y."/>
            <person name="Ma L."/>
            <person name="Liu S."/>
            <person name="Liang Y."/>
            <person name="Liu Q."/>
            <person name="He Z."/>
            <person name="Tian L."/>
            <person name="Duan Y."/>
            <person name="Cai W."/>
            <person name="Li H."/>
            <person name="Song F."/>
        </authorList>
    </citation>
    <scope>NUCLEOTIDE SEQUENCE</scope>
    <source>
        <strain evidence="9">Cailab_2023a</strain>
    </source>
</reference>
<dbReference type="PANTHER" id="PTHR43429">
    <property type="entry name" value="PYRIDINE NUCLEOTIDE-DISULFIDE OXIDOREDUCTASE DOMAIN-CONTAINING"/>
    <property type="match status" value="1"/>
</dbReference>
<evidence type="ECO:0000256" key="5">
    <source>
        <dbReference type="ARBA" id="ARBA00022827"/>
    </source>
</evidence>
<evidence type="ECO:0000256" key="3">
    <source>
        <dbReference type="ARBA" id="ARBA00018240"/>
    </source>
</evidence>
<evidence type="ECO:0000256" key="6">
    <source>
        <dbReference type="ARBA" id="ARBA00023002"/>
    </source>
</evidence>
<evidence type="ECO:0000256" key="1">
    <source>
        <dbReference type="ARBA" id="ARBA00001974"/>
    </source>
</evidence>
<name>A0AAW2HUM6_9NEOP</name>
<proteinExistence type="inferred from homology"/>
<comment type="caution">
    <text evidence="9">The sequence shown here is derived from an EMBL/GenBank/DDBJ whole genome shotgun (WGS) entry which is preliminary data.</text>
</comment>
<comment type="similarity">
    <text evidence="2">Belongs to the class-I pyridine nucleotide-disulfide oxidoreductase family. PYROXD1 subfamily.</text>
</comment>
<protein>
    <recommendedName>
        <fullName evidence="3">Pyridine nucleotide-disulfide oxidoreductase domain-containing protein 1</fullName>
    </recommendedName>
</protein>
<dbReference type="SUPFAM" id="SSF51905">
    <property type="entry name" value="FAD/NAD(P)-binding domain"/>
    <property type="match status" value="2"/>
</dbReference>
<dbReference type="InterPro" id="IPR036188">
    <property type="entry name" value="FAD/NAD-bd_sf"/>
</dbReference>
<comment type="cofactor">
    <cofactor evidence="1">
        <name>FAD</name>
        <dbReference type="ChEBI" id="CHEBI:57692"/>
    </cofactor>
</comment>
<feature type="domain" description="FAD/NAD(P)-binding" evidence="7">
    <location>
        <begin position="17"/>
        <end position="198"/>
    </location>
</feature>
<evidence type="ECO:0000259" key="7">
    <source>
        <dbReference type="Pfam" id="PF07992"/>
    </source>
</evidence>
<dbReference type="PRINTS" id="PR00368">
    <property type="entry name" value="FADPNR"/>
</dbReference>
<dbReference type="PROSITE" id="PS51257">
    <property type="entry name" value="PROKAR_LIPOPROTEIN"/>
    <property type="match status" value="1"/>
</dbReference>
<dbReference type="Pfam" id="PF07992">
    <property type="entry name" value="Pyr_redox_2"/>
    <property type="match status" value="2"/>
</dbReference>
<keyword evidence="6" id="KW-0560">Oxidoreductase</keyword>
<dbReference type="InterPro" id="IPR023753">
    <property type="entry name" value="FAD/NAD-binding_dom"/>
</dbReference>
<evidence type="ECO:0000256" key="4">
    <source>
        <dbReference type="ARBA" id="ARBA00022630"/>
    </source>
</evidence>
<gene>
    <name evidence="9" type="ORF">PYX00_006310</name>
</gene>
<keyword evidence="5" id="KW-0274">FAD</keyword>